<gene>
    <name evidence="1" type="ORF">LMG23992_01338</name>
</gene>
<keyword evidence="2" id="KW-1185">Reference proteome</keyword>
<sequence length="201" mass="22435">MADSATPRRRSASRYRQARGGVCPRKSVQWRAQVRAEGEGGVCKSTGDNWRTAAYCKQSSRWPRCQALATPECVAGSAWARLPSPCRACLANRVARAVLPGTRVVRASAGRLFPTRCRHPFHKDGEDRSQYFISHSQWGSVCCSPARSVTARRSSTWPPSFLFPHQWRKGDSYQQSFWPDEATDGLAPRLIPVPDQHPIPS</sequence>
<accession>A0ABM8WNC4</accession>
<dbReference type="Proteomes" id="UP000727654">
    <property type="component" value="Unassembled WGS sequence"/>
</dbReference>
<reference evidence="1 2" key="1">
    <citation type="submission" date="2021-08" db="EMBL/GenBank/DDBJ databases">
        <authorList>
            <person name="Peeters C."/>
        </authorList>
    </citation>
    <scope>NUCLEOTIDE SEQUENCE [LARGE SCALE GENOMIC DNA]</scope>
    <source>
        <strain evidence="1 2">LMG 23992</strain>
    </source>
</reference>
<dbReference type="EMBL" id="CAJZAI010000002">
    <property type="protein sequence ID" value="CAG9168894.1"/>
    <property type="molecule type" value="Genomic_DNA"/>
</dbReference>
<name>A0ABM8WNC4_9BURK</name>
<comment type="caution">
    <text evidence="1">The sequence shown here is derived from an EMBL/GenBank/DDBJ whole genome shotgun (WGS) entry which is preliminary data.</text>
</comment>
<proteinExistence type="predicted"/>
<organism evidence="1 2">
    <name type="scientific">Cupriavidus laharis</name>
    <dbReference type="NCBI Taxonomy" id="151654"/>
    <lineage>
        <taxon>Bacteria</taxon>
        <taxon>Pseudomonadati</taxon>
        <taxon>Pseudomonadota</taxon>
        <taxon>Betaproteobacteria</taxon>
        <taxon>Burkholderiales</taxon>
        <taxon>Burkholderiaceae</taxon>
        <taxon>Cupriavidus</taxon>
    </lineage>
</organism>
<evidence type="ECO:0000313" key="2">
    <source>
        <dbReference type="Proteomes" id="UP000727654"/>
    </source>
</evidence>
<evidence type="ECO:0000313" key="1">
    <source>
        <dbReference type="EMBL" id="CAG9168894.1"/>
    </source>
</evidence>
<protein>
    <submittedName>
        <fullName evidence="1">Uncharacterized protein</fullName>
    </submittedName>
</protein>